<dbReference type="OrthoDB" id="1844973at2"/>
<reference evidence="1 2" key="2">
    <citation type="submission" date="2007-06" db="EMBL/GenBank/DDBJ databases">
        <title>Draft genome sequence of Pseudoflavonifractor capillosus ATCC 29799.</title>
        <authorList>
            <person name="Sudarsanam P."/>
            <person name="Ley R."/>
            <person name="Guruge J."/>
            <person name="Turnbaugh P.J."/>
            <person name="Mahowald M."/>
            <person name="Liep D."/>
            <person name="Gordon J."/>
        </authorList>
    </citation>
    <scope>NUCLEOTIDE SEQUENCE [LARGE SCALE GENOMIC DNA]</scope>
    <source>
        <strain evidence="1 2">ATCC 29799</strain>
    </source>
</reference>
<evidence type="ECO:0000313" key="1">
    <source>
        <dbReference type="EMBL" id="EDM99538.1"/>
    </source>
</evidence>
<name>A6NWK1_9FIRM</name>
<evidence type="ECO:0000313" key="2">
    <source>
        <dbReference type="Proteomes" id="UP000003639"/>
    </source>
</evidence>
<reference evidence="1 2" key="1">
    <citation type="submission" date="2007-04" db="EMBL/GenBank/DDBJ databases">
        <authorList>
            <person name="Fulton L."/>
            <person name="Clifton S."/>
            <person name="Fulton B."/>
            <person name="Xu J."/>
            <person name="Minx P."/>
            <person name="Pepin K.H."/>
            <person name="Johnson M."/>
            <person name="Thiruvilangam P."/>
            <person name="Bhonagiri V."/>
            <person name="Nash W.E."/>
            <person name="Mardis E.R."/>
            <person name="Wilson R.K."/>
        </authorList>
    </citation>
    <scope>NUCLEOTIDE SEQUENCE [LARGE SCALE GENOMIC DNA]</scope>
    <source>
        <strain evidence="1 2">ATCC 29799</strain>
    </source>
</reference>
<protein>
    <submittedName>
        <fullName evidence="1">Uncharacterized protein</fullName>
    </submittedName>
</protein>
<dbReference type="Proteomes" id="UP000003639">
    <property type="component" value="Unassembled WGS sequence"/>
</dbReference>
<sequence>MPTKLICHTPDCVSCGADGTCKLDGEIRVDQKRCQSYTPHSIPFMEKPLAQSELPKEEWVCHILEESGATFVSLEDFYEPYGKALRRDLIWRIPYGCLDFSGCVLCLVQEGILCLPYDAVDSQEYELFKMESERLLTKESLLELLQEFNEQTASLATVLMEMGKLV</sequence>
<accession>A6NWK1</accession>
<dbReference type="RefSeq" id="WP_006573125.1">
    <property type="nucleotide sequence ID" value="NZ_AAXG02000016.1"/>
</dbReference>
<dbReference type="EMBL" id="AAXG02000016">
    <property type="protein sequence ID" value="EDM99538.1"/>
    <property type="molecule type" value="Genomic_DNA"/>
</dbReference>
<dbReference type="AlphaFoldDB" id="A6NWK1"/>
<keyword evidence="2" id="KW-1185">Reference proteome</keyword>
<gene>
    <name evidence="1" type="ORF">BACCAP_02595</name>
</gene>
<dbReference type="STRING" id="411467.BACCAP_02595"/>
<organism evidence="1 2">
    <name type="scientific">Pseudoflavonifractor capillosus ATCC 29799</name>
    <dbReference type="NCBI Taxonomy" id="411467"/>
    <lineage>
        <taxon>Bacteria</taxon>
        <taxon>Bacillati</taxon>
        <taxon>Bacillota</taxon>
        <taxon>Clostridia</taxon>
        <taxon>Eubacteriales</taxon>
        <taxon>Oscillospiraceae</taxon>
        <taxon>Pseudoflavonifractor</taxon>
    </lineage>
</organism>
<proteinExistence type="predicted"/>
<comment type="caution">
    <text evidence="1">The sequence shown here is derived from an EMBL/GenBank/DDBJ whole genome shotgun (WGS) entry which is preliminary data.</text>
</comment>